<evidence type="ECO:0000313" key="9">
    <source>
        <dbReference type="EMBL" id="MEA5454076.1"/>
    </source>
</evidence>
<organism evidence="9 10">
    <name type="scientific">Sinomonas terricola</name>
    <dbReference type="NCBI Taxonomy" id="3110330"/>
    <lineage>
        <taxon>Bacteria</taxon>
        <taxon>Bacillati</taxon>
        <taxon>Actinomycetota</taxon>
        <taxon>Actinomycetes</taxon>
        <taxon>Micrococcales</taxon>
        <taxon>Micrococcaceae</taxon>
        <taxon>Sinomonas</taxon>
    </lineage>
</organism>
<dbReference type="Proteomes" id="UP001304769">
    <property type="component" value="Unassembled WGS sequence"/>
</dbReference>
<dbReference type="InterPro" id="IPR003838">
    <property type="entry name" value="ABC3_permease_C"/>
</dbReference>
<dbReference type="PANTHER" id="PTHR30572:SF4">
    <property type="entry name" value="ABC TRANSPORTER PERMEASE YTRF"/>
    <property type="match status" value="1"/>
</dbReference>
<evidence type="ECO:0000259" key="8">
    <source>
        <dbReference type="Pfam" id="PF02687"/>
    </source>
</evidence>
<feature type="transmembrane region" description="Helical" evidence="7">
    <location>
        <begin position="710"/>
        <end position="738"/>
    </location>
</feature>
<evidence type="ECO:0000256" key="7">
    <source>
        <dbReference type="SAM" id="Phobius"/>
    </source>
</evidence>
<comment type="subcellular location">
    <subcellularLocation>
        <location evidence="1">Cell membrane</location>
        <topology evidence="1">Multi-pass membrane protein</topology>
    </subcellularLocation>
</comment>
<feature type="transmembrane region" description="Helical" evidence="7">
    <location>
        <begin position="391"/>
        <end position="415"/>
    </location>
</feature>
<keyword evidence="5 7" id="KW-0472">Membrane</keyword>
<dbReference type="EMBL" id="JAYGGQ010000002">
    <property type="protein sequence ID" value="MEA5454076.1"/>
    <property type="molecule type" value="Genomic_DNA"/>
</dbReference>
<keyword evidence="2" id="KW-1003">Cell membrane</keyword>
<comment type="caution">
    <text evidence="9">The sequence shown here is derived from an EMBL/GenBank/DDBJ whole genome shotgun (WGS) entry which is preliminary data.</text>
</comment>
<comment type="similarity">
    <text evidence="6">Belongs to the ABC-4 integral membrane protein family.</text>
</comment>
<gene>
    <name evidence="9" type="ORF">SPF06_05000</name>
</gene>
<evidence type="ECO:0000313" key="10">
    <source>
        <dbReference type="Proteomes" id="UP001304769"/>
    </source>
</evidence>
<keyword evidence="10" id="KW-1185">Reference proteome</keyword>
<feature type="domain" description="ABC3 transporter permease C-terminal" evidence="8">
    <location>
        <begin position="230"/>
        <end position="343"/>
    </location>
</feature>
<feature type="transmembrane region" description="Helical" evidence="7">
    <location>
        <begin position="758"/>
        <end position="782"/>
    </location>
</feature>
<feature type="transmembrane region" description="Helical" evidence="7">
    <location>
        <begin position="436"/>
        <end position="458"/>
    </location>
</feature>
<dbReference type="InterPro" id="IPR050250">
    <property type="entry name" value="Macrolide_Exporter_MacB"/>
</dbReference>
<keyword evidence="3 7" id="KW-0812">Transmembrane</keyword>
<feature type="transmembrane region" description="Helical" evidence="7">
    <location>
        <begin position="365"/>
        <end position="385"/>
    </location>
</feature>
<evidence type="ECO:0000256" key="3">
    <source>
        <dbReference type="ARBA" id="ARBA00022692"/>
    </source>
</evidence>
<proteinExistence type="inferred from homology"/>
<accession>A0ABU5T3M2</accession>
<dbReference type="PANTHER" id="PTHR30572">
    <property type="entry name" value="MEMBRANE COMPONENT OF TRANSPORTER-RELATED"/>
    <property type="match status" value="1"/>
</dbReference>
<dbReference type="RefSeq" id="WP_323277864.1">
    <property type="nucleotide sequence ID" value="NZ_JAYGGQ010000002.1"/>
</dbReference>
<protein>
    <submittedName>
        <fullName evidence="9">FtsX-like permease family protein</fullName>
    </submittedName>
</protein>
<name>A0ABU5T3M2_9MICC</name>
<feature type="transmembrane region" description="Helical" evidence="7">
    <location>
        <begin position="659"/>
        <end position="689"/>
    </location>
</feature>
<feature type="transmembrane region" description="Helical" evidence="7">
    <location>
        <begin position="274"/>
        <end position="300"/>
    </location>
</feature>
<feature type="transmembrane region" description="Helical" evidence="7">
    <location>
        <begin position="320"/>
        <end position="353"/>
    </location>
</feature>
<feature type="transmembrane region" description="Helical" evidence="7">
    <location>
        <begin position="225"/>
        <end position="246"/>
    </location>
</feature>
<feature type="domain" description="ABC3 transporter permease C-terminal" evidence="8">
    <location>
        <begin position="668"/>
        <end position="786"/>
    </location>
</feature>
<evidence type="ECO:0000256" key="6">
    <source>
        <dbReference type="ARBA" id="ARBA00038076"/>
    </source>
</evidence>
<dbReference type="Pfam" id="PF02687">
    <property type="entry name" value="FtsX"/>
    <property type="match status" value="2"/>
</dbReference>
<evidence type="ECO:0000256" key="2">
    <source>
        <dbReference type="ARBA" id="ARBA00022475"/>
    </source>
</evidence>
<keyword evidence="4 7" id="KW-1133">Transmembrane helix</keyword>
<evidence type="ECO:0000256" key="5">
    <source>
        <dbReference type="ARBA" id="ARBA00023136"/>
    </source>
</evidence>
<sequence length="796" mass="81638">MAGVAVMVATFAGIGVVERSMKDGVASLGGFGQLGVVPDQNGGFLTKEEVRSISGLPGVGLAIPTASARTVIRLAGSEREASVMVTGYPTEFNDRVSSTIAEGRLPRDGVPEVLLPRDIALDLKADVGDDVEFAGSGGPVRMTVVGIADPKRLGVLAYKNVFSGMSVVQELFGLGGKYTRIDLLLQRSTEEWTEANRHALPSSTKLQDTRTVTSALDPILATLRVLLTGLAVIMLALGSLLGTIAYTEVMERRQTVYGTLRSVGATRGWIARRVLVEAFSLSVLAALAGVGLGAVGAFALYGVLNSLAGSDPVPAWPEPIHLLIAAGLGIAAGLLGAVRAVVKVGLLPPILLAQQEAGAPNRRGIAPWVGAGFMLLAGASLIYPAQLAPVVGLGATLIAAGCLASGALPAIARLGTRRWTRAVSALHLRRRGNTRAVASISGVVVAVVVSLFAGAAAVTETATSQIGRQFGADVQVSAMTGMTSSDVRSMLAGLTGVRSVAVLRTGQLSLATDSFQCECNVLAVEPSVYFDSSQLLWRDGNDTDSPRRLAEGGAIALPAGVAQQAGVRSGDHVEVHRGEKRLGLTVAGTFTSLVTGNQVVVASTDAAQLGITAATGWNIAADNIDAAVLRERVATALKAYPGISVVSASMMKERAVSQLLGYTASVFVVALVLAVFAGVAASAAFAANARRRRTEIAVLRAVGAPPRSPAALVLADALNVGGAAALAGSSAGVVGGFFVTRLVGSSLGVLLEWRPPVLAAILVASATVPALALAAMTAVARVRRIEPIDALRREAR</sequence>
<evidence type="ECO:0000256" key="1">
    <source>
        <dbReference type="ARBA" id="ARBA00004651"/>
    </source>
</evidence>
<evidence type="ECO:0000256" key="4">
    <source>
        <dbReference type="ARBA" id="ARBA00022989"/>
    </source>
</evidence>
<reference evidence="9 10" key="1">
    <citation type="submission" date="2023-12" db="EMBL/GenBank/DDBJ databases">
        <title>Sinomonas terricola sp. nov, isolated from litchi orchard soil in Guangdong, PR China.</title>
        <authorList>
            <person name="Jiaxin W."/>
            <person name="Yang Z."/>
            <person name="Honghui Z."/>
        </authorList>
    </citation>
    <scope>NUCLEOTIDE SEQUENCE [LARGE SCALE GENOMIC DNA]</scope>
    <source>
        <strain evidence="9 10">JGH33</strain>
    </source>
</reference>